<dbReference type="CDD" id="cd05716">
    <property type="entry name" value="IgV_pIgR_like"/>
    <property type="match status" value="1"/>
</dbReference>
<dbReference type="InterPro" id="IPR013106">
    <property type="entry name" value="Ig_V-set"/>
</dbReference>
<evidence type="ECO:0000256" key="7">
    <source>
        <dbReference type="SAM" id="SignalP"/>
    </source>
</evidence>
<dbReference type="Proteomes" id="UP000005225">
    <property type="component" value="Unassembled WGS sequence"/>
</dbReference>
<dbReference type="EMBL" id="AAQR03041652">
    <property type="status" value="NOT_ANNOTATED_CDS"/>
    <property type="molecule type" value="Genomic_DNA"/>
</dbReference>
<dbReference type="EMBL" id="AAQR03041653">
    <property type="status" value="NOT_ANNOTATED_CDS"/>
    <property type="molecule type" value="Genomic_DNA"/>
</dbReference>
<dbReference type="AlphaFoldDB" id="H0XIN0"/>
<evidence type="ECO:0000313" key="10">
    <source>
        <dbReference type="Proteomes" id="UP000005225"/>
    </source>
</evidence>
<dbReference type="FunFam" id="2.60.40.10:FF:000370">
    <property type="entry name" value="CMRF35-like molecule 1"/>
    <property type="match status" value="1"/>
</dbReference>
<name>H0XIN0_OTOGA</name>
<feature type="domain" description="Immunoglobulin" evidence="8">
    <location>
        <begin position="21"/>
        <end position="120"/>
    </location>
</feature>
<dbReference type="InterPro" id="IPR050671">
    <property type="entry name" value="CD300_family_receptors"/>
</dbReference>
<keyword evidence="2 6" id="KW-0812">Transmembrane</keyword>
<dbReference type="GO" id="GO:0042802">
    <property type="term" value="F:identical protein binding"/>
    <property type="evidence" value="ECO:0007669"/>
    <property type="project" value="Ensembl"/>
</dbReference>
<dbReference type="FunCoup" id="H0XIN0">
    <property type="interactions" value="564"/>
</dbReference>
<dbReference type="Ensembl" id="ENSOGAT00000025222.1">
    <property type="protein sequence ID" value="ENSOGAP00000015970.1"/>
    <property type="gene ID" value="ENSOGAG00000031160.1"/>
</dbReference>
<dbReference type="SMART" id="SM00409">
    <property type="entry name" value="IG"/>
    <property type="match status" value="1"/>
</dbReference>
<keyword evidence="6" id="KW-1133">Transmembrane helix</keyword>
<dbReference type="GO" id="GO:0005886">
    <property type="term" value="C:plasma membrane"/>
    <property type="evidence" value="ECO:0007669"/>
    <property type="project" value="TreeGrafter"/>
</dbReference>
<dbReference type="Gene3D" id="2.60.40.10">
    <property type="entry name" value="Immunoglobulins"/>
    <property type="match status" value="1"/>
</dbReference>
<sequence length="182" mass="20568">MWLPLALLLLSLSGSLSIQAPEFVRAPERGVVVVQCRYDQGWETHEKWWCRGVIWHSCKILIQTRGSEQEVKSDRVSIRDSWTDRTFTVTMKGLRQGDADTYWCGIKKIGTDLGTQVKVIIDPASFSSKPFVMPPVNINTGMSSGSNKRTYYLLLAFVKVPILLILAGAVLWLKESQRVPQE</sequence>
<dbReference type="Pfam" id="PF07686">
    <property type="entry name" value="V-set"/>
    <property type="match status" value="1"/>
</dbReference>
<feature type="chain" id="PRO_5003545052" evidence="7">
    <location>
        <begin position="18"/>
        <end position="182"/>
    </location>
</feature>
<reference evidence="9" key="3">
    <citation type="submission" date="2025-09" db="UniProtKB">
        <authorList>
            <consortium name="Ensembl"/>
        </authorList>
    </citation>
    <scope>IDENTIFICATION</scope>
</reference>
<evidence type="ECO:0000256" key="6">
    <source>
        <dbReference type="SAM" id="Phobius"/>
    </source>
</evidence>
<protein>
    <submittedName>
        <fullName evidence="9">CD300 molecule like family member b</fullName>
    </submittedName>
</protein>
<dbReference type="GeneTree" id="ENSGT00940000162729"/>
<comment type="subcellular location">
    <subcellularLocation>
        <location evidence="1">Membrane</location>
    </subcellularLocation>
</comment>
<dbReference type="HOGENOM" id="CLU_051023_3_1_1"/>
<keyword evidence="4 6" id="KW-0472">Membrane</keyword>
<accession>H0XIN0</accession>
<dbReference type="eggNOG" id="ENOG502S7MA">
    <property type="taxonomic scope" value="Eukaryota"/>
</dbReference>
<keyword evidence="3 7" id="KW-0732">Signal</keyword>
<reference evidence="10" key="1">
    <citation type="submission" date="2011-03" db="EMBL/GenBank/DDBJ databases">
        <title>Version 3 of the genome sequence of Otolemur garnettii (Bushbaby).</title>
        <authorList>
            <consortium name="The Broad Institute Genome Sequencing Platform"/>
            <person name="Di Palma F."/>
            <person name="Johnson J."/>
            <person name="Lander E.S."/>
            <person name="Lindblad-Toh K."/>
            <person name="Jaffe D.B."/>
            <person name="Gnerre S."/>
            <person name="MacCallum I."/>
            <person name="Przybylski D."/>
            <person name="Ribeiro F.J."/>
            <person name="Burton J.N."/>
            <person name="Walker B.J."/>
            <person name="Sharpe T."/>
            <person name="Hall G."/>
        </authorList>
    </citation>
    <scope>NUCLEOTIDE SEQUENCE [LARGE SCALE GENOMIC DNA]</scope>
</reference>
<keyword evidence="10" id="KW-1185">Reference proteome</keyword>
<dbReference type="STRING" id="30611.ENSOGAP00000015970"/>
<evidence type="ECO:0000313" key="9">
    <source>
        <dbReference type="Ensembl" id="ENSOGAP00000015970.1"/>
    </source>
</evidence>
<dbReference type="OMA" id="GAYWELC"/>
<organism evidence="9 10">
    <name type="scientific">Otolemur garnettii</name>
    <name type="common">Small-eared galago</name>
    <name type="synonym">Garnett's greater bushbaby</name>
    <dbReference type="NCBI Taxonomy" id="30611"/>
    <lineage>
        <taxon>Eukaryota</taxon>
        <taxon>Metazoa</taxon>
        <taxon>Chordata</taxon>
        <taxon>Craniata</taxon>
        <taxon>Vertebrata</taxon>
        <taxon>Euteleostomi</taxon>
        <taxon>Mammalia</taxon>
        <taxon>Eutheria</taxon>
        <taxon>Euarchontoglires</taxon>
        <taxon>Primates</taxon>
        <taxon>Strepsirrhini</taxon>
        <taxon>Lorisiformes</taxon>
        <taxon>Galagidae</taxon>
        <taxon>Otolemur</taxon>
    </lineage>
</organism>
<evidence type="ECO:0000256" key="3">
    <source>
        <dbReference type="ARBA" id="ARBA00022729"/>
    </source>
</evidence>
<keyword evidence="5" id="KW-1015">Disulfide bond</keyword>
<proteinExistence type="predicted"/>
<dbReference type="GO" id="GO:0004888">
    <property type="term" value="F:transmembrane signaling receptor activity"/>
    <property type="evidence" value="ECO:0007669"/>
    <property type="project" value="TreeGrafter"/>
</dbReference>
<evidence type="ECO:0000256" key="4">
    <source>
        <dbReference type="ARBA" id="ARBA00023136"/>
    </source>
</evidence>
<dbReference type="PANTHER" id="PTHR11860:SF103">
    <property type="entry name" value="CMRF35-LIKE MOLECULE 7"/>
    <property type="match status" value="1"/>
</dbReference>
<evidence type="ECO:0000256" key="5">
    <source>
        <dbReference type="ARBA" id="ARBA00023157"/>
    </source>
</evidence>
<dbReference type="InterPro" id="IPR013783">
    <property type="entry name" value="Ig-like_fold"/>
</dbReference>
<evidence type="ECO:0000259" key="8">
    <source>
        <dbReference type="SMART" id="SM00409"/>
    </source>
</evidence>
<feature type="signal peptide" evidence="7">
    <location>
        <begin position="1"/>
        <end position="17"/>
    </location>
</feature>
<dbReference type="InParanoid" id="H0XIN0"/>
<evidence type="ECO:0000256" key="1">
    <source>
        <dbReference type="ARBA" id="ARBA00004370"/>
    </source>
</evidence>
<evidence type="ECO:0000256" key="2">
    <source>
        <dbReference type="ARBA" id="ARBA00022692"/>
    </source>
</evidence>
<feature type="transmembrane region" description="Helical" evidence="6">
    <location>
        <begin position="151"/>
        <end position="173"/>
    </location>
</feature>
<reference evidence="9" key="2">
    <citation type="submission" date="2025-08" db="UniProtKB">
        <authorList>
            <consortium name="Ensembl"/>
        </authorList>
    </citation>
    <scope>IDENTIFICATION</scope>
</reference>
<dbReference type="SUPFAM" id="SSF48726">
    <property type="entry name" value="Immunoglobulin"/>
    <property type="match status" value="1"/>
</dbReference>
<dbReference type="InterPro" id="IPR036179">
    <property type="entry name" value="Ig-like_dom_sf"/>
</dbReference>
<dbReference type="PANTHER" id="PTHR11860">
    <property type="entry name" value="POLYMERIC-IMMUNOGLOBULIN RECEPTOR"/>
    <property type="match status" value="1"/>
</dbReference>
<dbReference type="InterPro" id="IPR003599">
    <property type="entry name" value="Ig_sub"/>
</dbReference>